<dbReference type="AlphaFoldDB" id="A0AAV9P401"/>
<comment type="caution">
    <text evidence="2">The sequence shown here is derived from an EMBL/GenBank/DDBJ whole genome shotgun (WGS) entry which is preliminary data.</text>
</comment>
<gene>
    <name evidence="2" type="ORF">LTR77_007185</name>
</gene>
<sequence length="264" mass="29417">MGVSLSTARWLAPASFAYDFAAQQYGIFSSPTMKEIHDRNLSFFSPQPYFIAGFFFPQQLFQLAWLYRLWKLDSKSPAEKKELDQIVKFVPYYALGNVCIGTWMFFWNSEQLKISNLFVILNTTAQLYYVFTQLEPMNTKSWSSILTHVVSKTFAGIGVLDLLHNTSVAYFKDDMPSTAVKVGTGLAFAGLSAVSDWIFGGCLVYDLVGLSVGQAAYSQDKSWSGMLGGFAVGSAAIVGLRNWFKPPYVDSDEGYALTGQDEYP</sequence>
<accession>A0AAV9P401</accession>
<evidence type="ECO:0000313" key="3">
    <source>
        <dbReference type="Proteomes" id="UP001337655"/>
    </source>
</evidence>
<keyword evidence="3" id="KW-1185">Reference proteome</keyword>
<dbReference type="EMBL" id="JAVRRT010000011">
    <property type="protein sequence ID" value="KAK5167486.1"/>
    <property type="molecule type" value="Genomic_DNA"/>
</dbReference>
<reference evidence="2 3" key="1">
    <citation type="submission" date="2023-08" db="EMBL/GenBank/DDBJ databases">
        <title>Black Yeasts Isolated from many extreme environments.</title>
        <authorList>
            <person name="Coleine C."/>
            <person name="Stajich J.E."/>
            <person name="Selbmann L."/>
        </authorList>
    </citation>
    <scope>NUCLEOTIDE SEQUENCE [LARGE SCALE GENOMIC DNA]</scope>
    <source>
        <strain evidence="2 3">CCFEE 5935</strain>
    </source>
</reference>
<feature type="transmembrane region" description="Helical" evidence="1">
    <location>
        <begin position="114"/>
        <end position="131"/>
    </location>
</feature>
<evidence type="ECO:0000313" key="2">
    <source>
        <dbReference type="EMBL" id="KAK5167486.1"/>
    </source>
</evidence>
<dbReference type="RefSeq" id="XP_064657192.1">
    <property type="nucleotide sequence ID" value="XM_064804422.1"/>
</dbReference>
<keyword evidence="1" id="KW-1133">Transmembrane helix</keyword>
<keyword evidence="1" id="KW-0472">Membrane</keyword>
<name>A0AAV9P401_9PEZI</name>
<organism evidence="2 3">
    <name type="scientific">Saxophila tyrrhenica</name>
    <dbReference type="NCBI Taxonomy" id="1690608"/>
    <lineage>
        <taxon>Eukaryota</taxon>
        <taxon>Fungi</taxon>
        <taxon>Dikarya</taxon>
        <taxon>Ascomycota</taxon>
        <taxon>Pezizomycotina</taxon>
        <taxon>Dothideomycetes</taxon>
        <taxon>Dothideomycetidae</taxon>
        <taxon>Mycosphaerellales</taxon>
        <taxon>Extremaceae</taxon>
        <taxon>Saxophila</taxon>
    </lineage>
</organism>
<dbReference type="GeneID" id="89928521"/>
<proteinExistence type="predicted"/>
<keyword evidence="1" id="KW-0812">Transmembrane</keyword>
<protein>
    <submittedName>
        <fullName evidence="2">Uncharacterized protein</fullName>
    </submittedName>
</protein>
<dbReference type="Proteomes" id="UP001337655">
    <property type="component" value="Unassembled WGS sequence"/>
</dbReference>
<evidence type="ECO:0000256" key="1">
    <source>
        <dbReference type="SAM" id="Phobius"/>
    </source>
</evidence>
<feature type="transmembrane region" description="Helical" evidence="1">
    <location>
        <begin position="90"/>
        <end position="108"/>
    </location>
</feature>
<feature type="transmembrane region" description="Helical" evidence="1">
    <location>
        <begin position="49"/>
        <end position="70"/>
    </location>
</feature>